<dbReference type="KEGG" id="mela:C6568_17425"/>
<evidence type="ECO:0000256" key="1">
    <source>
        <dbReference type="SAM" id="MobiDB-lite"/>
    </source>
</evidence>
<dbReference type="RefSeq" id="WP_106685199.1">
    <property type="nucleotide sequence ID" value="NZ_CP027667.1"/>
</dbReference>
<keyword evidence="3" id="KW-1185">Reference proteome</keyword>
<feature type="compositionally biased region" description="Polar residues" evidence="1">
    <location>
        <begin position="12"/>
        <end position="22"/>
    </location>
</feature>
<dbReference type="EMBL" id="CP027667">
    <property type="protein sequence ID" value="AVO50806.1"/>
    <property type="molecule type" value="Genomic_DNA"/>
</dbReference>
<dbReference type="Proteomes" id="UP000237925">
    <property type="component" value="Chromosome"/>
</dbReference>
<name>A0A2R3QGB3_9BURK</name>
<organism evidence="2 3">
    <name type="scientific">Melaminivora suipulveris</name>
    <dbReference type="NCBI Taxonomy" id="2109913"/>
    <lineage>
        <taxon>Bacteria</taxon>
        <taxon>Pseudomonadati</taxon>
        <taxon>Pseudomonadota</taxon>
        <taxon>Betaproteobacteria</taxon>
        <taxon>Burkholderiales</taxon>
        <taxon>Comamonadaceae</taxon>
        <taxon>Melaminivora</taxon>
    </lineage>
</organism>
<feature type="region of interest" description="Disordered" evidence="1">
    <location>
        <begin position="1"/>
        <end position="23"/>
    </location>
</feature>
<evidence type="ECO:0000313" key="3">
    <source>
        <dbReference type="Proteomes" id="UP000237925"/>
    </source>
</evidence>
<proteinExistence type="predicted"/>
<protein>
    <submittedName>
        <fullName evidence="2">Uncharacterized protein</fullName>
    </submittedName>
</protein>
<reference evidence="2 3" key="1">
    <citation type="submission" date="2018-03" db="EMBL/GenBank/DDBJ databases">
        <title>Genome sequencing of Melaminivora sp.</title>
        <authorList>
            <person name="Kim S.-J."/>
            <person name="Heo J."/>
            <person name="Ahn J.-H."/>
            <person name="Kwon S.-W."/>
        </authorList>
    </citation>
    <scope>NUCLEOTIDE SEQUENCE [LARGE SCALE GENOMIC DNA]</scope>
    <source>
        <strain evidence="2 3">SC2-9</strain>
    </source>
</reference>
<gene>
    <name evidence="2" type="ORF">C6568_17425</name>
</gene>
<accession>A0A2R3QGB3</accession>
<evidence type="ECO:0000313" key="2">
    <source>
        <dbReference type="EMBL" id="AVO50806.1"/>
    </source>
</evidence>
<dbReference type="AlphaFoldDB" id="A0A2R3QGB3"/>
<sequence length="212" mass="22600">MTFFSPLAPSNAVYSSPDTPDGNTLIKAHVSGYTRGDGTRVQPHERSTAAARAATGSATAAASRNPAEALAALAREHAGHCARHEALAAKRGREHPHHGLHIELAALHQASARCVRRGVAAKTSAERTATMHAYAHLEKRIAETGRAFSLPKQQMAKAEAPRPVLFLRKSAAAVGKAVKTLASVRPRVPDLSRLIAEMDAARRRHAQQARTA</sequence>